<keyword evidence="3" id="KW-1185">Reference proteome</keyword>
<proteinExistence type="predicted"/>
<evidence type="ECO:0000313" key="3">
    <source>
        <dbReference type="Proteomes" id="UP001217089"/>
    </source>
</evidence>
<evidence type="ECO:0000313" key="2">
    <source>
        <dbReference type="EMBL" id="KAJ8321899.1"/>
    </source>
</evidence>
<organism evidence="2 3">
    <name type="scientific">Tegillarca granosa</name>
    <name type="common">Malaysian cockle</name>
    <name type="synonym">Anadara granosa</name>
    <dbReference type="NCBI Taxonomy" id="220873"/>
    <lineage>
        <taxon>Eukaryota</taxon>
        <taxon>Metazoa</taxon>
        <taxon>Spiralia</taxon>
        <taxon>Lophotrochozoa</taxon>
        <taxon>Mollusca</taxon>
        <taxon>Bivalvia</taxon>
        <taxon>Autobranchia</taxon>
        <taxon>Pteriomorphia</taxon>
        <taxon>Arcoida</taxon>
        <taxon>Arcoidea</taxon>
        <taxon>Arcidae</taxon>
        <taxon>Tegillarca</taxon>
    </lineage>
</organism>
<keyword evidence="1" id="KW-0472">Membrane</keyword>
<dbReference type="Proteomes" id="UP001217089">
    <property type="component" value="Unassembled WGS sequence"/>
</dbReference>
<accession>A0ABQ9FXG2</accession>
<feature type="transmembrane region" description="Helical" evidence="1">
    <location>
        <begin position="48"/>
        <end position="70"/>
    </location>
</feature>
<evidence type="ECO:0000256" key="1">
    <source>
        <dbReference type="SAM" id="Phobius"/>
    </source>
</evidence>
<comment type="caution">
    <text evidence="2">The sequence shown here is derived from an EMBL/GenBank/DDBJ whole genome shotgun (WGS) entry which is preliminary data.</text>
</comment>
<name>A0ABQ9FXG2_TEGGR</name>
<dbReference type="EMBL" id="JARBDR010000018">
    <property type="protein sequence ID" value="KAJ8321899.1"/>
    <property type="molecule type" value="Genomic_DNA"/>
</dbReference>
<reference evidence="2 3" key="1">
    <citation type="submission" date="2022-12" db="EMBL/GenBank/DDBJ databases">
        <title>Chromosome-level genome of Tegillarca granosa.</title>
        <authorList>
            <person name="Kim J."/>
        </authorList>
    </citation>
    <scope>NUCLEOTIDE SEQUENCE [LARGE SCALE GENOMIC DNA]</scope>
    <source>
        <strain evidence="2">Teg-2019</strain>
        <tissue evidence="2">Adductor muscle</tissue>
    </source>
</reference>
<gene>
    <name evidence="2" type="ORF">KUTeg_000370</name>
</gene>
<feature type="transmembrane region" description="Helical" evidence="1">
    <location>
        <begin position="14"/>
        <end position="42"/>
    </location>
</feature>
<protein>
    <submittedName>
        <fullName evidence="2">Uncharacterized protein</fullName>
    </submittedName>
</protein>
<keyword evidence="1" id="KW-0812">Transmembrane</keyword>
<keyword evidence="1" id="KW-1133">Transmembrane helix</keyword>
<sequence>MILVDYFCYFNKTVIIIILFYLCFFFFFFFFFFDMLLLSYILNTLCNLIYPINFTWYIPISKLECAIYMFNYVNLLKEMAVQKMGPKRLPYNRCIFIIHFCTFQFFLSPKNKP</sequence>
<feature type="transmembrane region" description="Helical" evidence="1">
    <location>
        <begin position="91"/>
        <end position="107"/>
    </location>
</feature>